<evidence type="ECO:0000313" key="2">
    <source>
        <dbReference type="Proteomes" id="UP000250235"/>
    </source>
</evidence>
<dbReference type="OrthoDB" id="637682at2759"/>
<accession>A0A2Z7AV68</accession>
<sequence length="85" mass="9338">MNLPSTTASNAASLPNAGVSEVKILHAFKKQPGSLLMSPGKLSKCAERIKEMGFNPCTGSFLTRLHALRKPTCSNWSREMELYKK</sequence>
<organism evidence="1 2">
    <name type="scientific">Dorcoceras hygrometricum</name>
    <dbReference type="NCBI Taxonomy" id="472368"/>
    <lineage>
        <taxon>Eukaryota</taxon>
        <taxon>Viridiplantae</taxon>
        <taxon>Streptophyta</taxon>
        <taxon>Embryophyta</taxon>
        <taxon>Tracheophyta</taxon>
        <taxon>Spermatophyta</taxon>
        <taxon>Magnoliopsida</taxon>
        <taxon>eudicotyledons</taxon>
        <taxon>Gunneridae</taxon>
        <taxon>Pentapetalae</taxon>
        <taxon>asterids</taxon>
        <taxon>lamiids</taxon>
        <taxon>Lamiales</taxon>
        <taxon>Gesneriaceae</taxon>
        <taxon>Didymocarpoideae</taxon>
        <taxon>Trichosporeae</taxon>
        <taxon>Loxocarpinae</taxon>
        <taxon>Dorcoceras</taxon>
    </lineage>
</organism>
<dbReference type="Proteomes" id="UP000250235">
    <property type="component" value="Unassembled WGS sequence"/>
</dbReference>
<gene>
    <name evidence="1" type="ORF">F511_02230</name>
</gene>
<evidence type="ECO:0000313" key="1">
    <source>
        <dbReference type="EMBL" id="KZV23329.1"/>
    </source>
</evidence>
<dbReference type="AlphaFoldDB" id="A0A2Z7AV68"/>
<protein>
    <submittedName>
        <fullName evidence="1">Uncharacterized protein</fullName>
    </submittedName>
</protein>
<name>A0A2Z7AV68_9LAMI</name>
<reference evidence="1 2" key="1">
    <citation type="journal article" date="2015" name="Proc. Natl. Acad. Sci. U.S.A.">
        <title>The resurrection genome of Boea hygrometrica: A blueprint for survival of dehydration.</title>
        <authorList>
            <person name="Xiao L."/>
            <person name="Yang G."/>
            <person name="Zhang L."/>
            <person name="Yang X."/>
            <person name="Zhao S."/>
            <person name="Ji Z."/>
            <person name="Zhou Q."/>
            <person name="Hu M."/>
            <person name="Wang Y."/>
            <person name="Chen M."/>
            <person name="Xu Y."/>
            <person name="Jin H."/>
            <person name="Xiao X."/>
            <person name="Hu G."/>
            <person name="Bao F."/>
            <person name="Hu Y."/>
            <person name="Wan P."/>
            <person name="Li L."/>
            <person name="Deng X."/>
            <person name="Kuang T."/>
            <person name="Xiang C."/>
            <person name="Zhu J.K."/>
            <person name="Oliver M.J."/>
            <person name="He Y."/>
        </authorList>
    </citation>
    <scope>NUCLEOTIDE SEQUENCE [LARGE SCALE GENOMIC DNA]</scope>
    <source>
        <strain evidence="2">cv. XS01</strain>
    </source>
</reference>
<keyword evidence="2" id="KW-1185">Reference proteome</keyword>
<dbReference type="EMBL" id="KV013932">
    <property type="protein sequence ID" value="KZV23329.1"/>
    <property type="molecule type" value="Genomic_DNA"/>
</dbReference>
<proteinExistence type="predicted"/>